<evidence type="ECO:0000256" key="3">
    <source>
        <dbReference type="ARBA" id="ARBA00011255"/>
    </source>
</evidence>
<dbReference type="InterPro" id="IPR003481">
    <property type="entry name" value="FliD_N"/>
</dbReference>
<dbReference type="PANTHER" id="PTHR30288:SF0">
    <property type="entry name" value="FLAGELLAR HOOK-ASSOCIATED PROTEIN 2"/>
    <property type="match status" value="1"/>
</dbReference>
<feature type="domain" description="Flagellar hook-associated protein 2 N-terminal" evidence="8">
    <location>
        <begin position="11"/>
        <end position="105"/>
    </location>
</feature>
<dbReference type="PANTHER" id="PTHR30288">
    <property type="entry name" value="FLAGELLAR CAP/ASSEMBLY PROTEIN FLID"/>
    <property type="match status" value="1"/>
</dbReference>
<dbReference type="InterPro" id="IPR040026">
    <property type="entry name" value="FliD"/>
</dbReference>
<organism evidence="10">
    <name type="scientific">freshwater metagenome</name>
    <dbReference type="NCBI Taxonomy" id="449393"/>
    <lineage>
        <taxon>unclassified sequences</taxon>
        <taxon>metagenomes</taxon>
        <taxon>ecological metagenomes</taxon>
    </lineage>
</organism>
<evidence type="ECO:0000313" key="10">
    <source>
        <dbReference type="EMBL" id="CAB4577900.1"/>
    </source>
</evidence>
<evidence type="ECO:0000259" key="8">
    <source>
        <dbReference type="Pfam" id="PF02465"/>
    </source>
</evidence>
<name>A0A6J6EN03_9ZZZZ</name>
<sequence length="797" mass="78978">MSNSISVQAGGIDVTQIVSGLMQVERQPIDRLVSKQSAVKLQSDTVGRLRTSFESLRTAAASIVNGGITKFSSTVSNTAAVSATLSPSAAAGSLSFAVDRLARAHGMRTASTVSSTSSVVTTASSLAVSTTTTKLGLGAATVGAGVTNGTYTVTVAQATVGATKTGTSTLAGSTTITAGVNDTLNVTIDGAARSLTLPPGTYSSTQLTSALQNQITATGGGATASLDGSGRLRLVTTHEGSAATVQVTGGTALAGLGLTTDATAITGTDGSVRIGSNPATTVTSAGAGGTVGISTGAGTLTFDVSGGLRAGSGTVAVVSTGDRSLGAVAQAINGANVGATASSVRVGDGNWLLQVNSRSTGLNGRVALHGSVFAGLGGTIETSAAQDAQITVGSGPGAYSVTASGNTFSDVMPGVTLTALAESATPVTVNINMNESATADAVNSLVTSINSVIGELGAQTRYDPKTNRASPLSADAGIRRLAEELRTAVTSMVGDAGLASSVGIDVQRDGTLRFDRAKFSAALAADPAAVQRVFSRGGSSTNGATFAAATDKTVAGSYAVEVTSAATRASTGDILVGGSVAGQRIGVRVGTVTATYDAAPGATAADIVSGLNTAMASAGVKVSAELSGGGVRLTAAGFGSSGSFETNLDVTGVGTWANHTGTDVAGTIDGRTAVGVGNTLRVLDTDTSLARGLQVRVDEGRTGTVGPVSYSPGIAARLVFLTANAVGAGGALTASAKTYESRSNAFNEQIQRYEQRLIAKEASFRRQWTAVQSVLNGMQNQQTWLSNQIAGMNRNNG</sequence>
<evidence type="ECO:0000256" key="1">
    <source>
        <dbReference type="ARBA" id="ARBA00004365"/>
    </source>
</evidence>
<evidence type="ECO:0000256" key="4">
    <source>
        <dbReference type="ARBA" id="ARBA00023054"/>
    </source>
</evidence>
<dbReference type="EMBL" id="CAEZSR010000132">
    <property type="protein sequence ID" value="CAB4577900.1"/>
    <property type="molecule type" value="Genomic_DNA"/>
</dbReference>
<gene>
    <name evidence="10" type="ORF">UFOPK1493_02844</name>
</gene>
<dbReference type="Pfam" id="PF02465">
    <property type="entry name" value="FliD_N"/>
    <property type="match status" value="1"/>
</dbReference>
<feature type="domain" description="Flagellar hook-associated protein 2 C-terminal" evidence="9">
    <location>
        <begin position="385"/>
        <end position="540"/>
    </location>
</feature>
<dbReference type="GO" id="GO:0009424">
    <property type="term" value="C:bacterial-type flagellum hook"/>
    <property type="evidence" value="ECO:0007669"/>
    <property type="project" value="InterPro"/>
</dbReference>
<dbReference type="AlphaFoldDB" id="A0A6J6EN03"/>
<protein>
    <recommendedName>
        <fullName evidence="7">Filament cap protein</fullName>
    </recommendedName>
    <alternativeName>
        <fullName evidence="6">Flagellar cap protein</fullName>
    </alternativeName>
</protein>
<evidence type="ECO:0000259" key="9">
    <source>
        <dbReference type="Pfam" id="PF07195"/>
    </source>
</evidence>
<keyword evidence="5" id="KW-0975">Bacterial flagellum</keyword>
<dbReference type="GO" id="GO:0007155">
    <property type="term" value="P:cell adhesion"/>
    <property type="evidence" value="ECO:0007669"/>
    <property type="project" value="InterPro"/>
</dbReference>
<dbReference type="InterPro" id="IPR010809">
    <property type="entry name" value="FliD_C"/>
</dbReference>
<proteinExistence type="inferred from homology"/>
<evidence type="ECO:0000256" key="6">
    <source>
        <dbReference type="ARBA" id="ARBA00033074"/>
    </source>
</evidence>
<evidence type="ECO:0000256" key="5">
    <source>
        <dbReference type="ARBA" id="ARBA00023143"/>
    </source>
</evidence>
<comment type="subunit">
    <text evidence="3">Homopentamer.</text>
</comment>
<evidence type="ECO:0000256" key="7">
    <source>
        <dbReference type="ARBA" id="ARBA00033192"/>
    </source>
</evidence>
<reference evidence="10" key="1">
    <citation type="submission" date="2020-05" db="EMBL/GenBank/DDBJ databases">
        <authorList>
            <person name="Chiriac C."/>
            <person name="Salcher M."/>
            <person name="Ghai R."/>
            <person name="Kavagutti S V."/>
        </authorList>
    </citation>
    <scope>NUCLEOTIDE SEQUENCE</scope>
</reference>
<keyword evidence="4" id="KW-0175">Coiled coil</keyword>
<evidence type="ECO:0000256" key="2">
    <source>
        <dbReference type="ARBA" id="ARBA00009764"/>
    </source>
</evidence>
<dbReference type="Pfam" id="PF07195">
    <property type="entry name" value="FliD_C"/>
    <property type="match status" value="1"/>
</dbReference>
<accession>A0A6J6EN03</accession>
<comment type="similarity">
    <text evidence="2">Belongs to the FliD family.</text>
</comment>
<comment type="subcellular location">
    <subcellularLocation>
        <location evidence="1">Bacterial flagellum</location>
    </subcellularLocation>
</comment>
<dbReference type="GO" id="GO:0071973">
    <property type="term" value="P:bacterial-type flagellum-dependent cell motility"/>
    <property type="evidence" value="ECO:0007669"/>
    <property type="project" value="TreeGrafter"/>
</dbReference>
<dbReference type="GO" id="GO:0009421">
    <property type="term" value="C:bacterial-type flagellum filament cap"/>
    <property type="evidence" value="ECO:0007669"/>
    <property type="project" value="InterPro"/>
</dbReference>